<sequence>MSFQDKVVIVTGASSGIGAAIGIKFAEEGAKVALVGRNQEKLNKVAKKCGNPLIIAADVSKDEDAKRIIEETVKRFGKIDILVNNAGIGGNTNIQEEGVIEVFDKVMATNLRSVVVLTHLAAPYLVKTRGNIVNISSVASMRVIPGAFGYSASKAGLDHFTRAVALELASHGVRVNVINPGPVRTDFIGNMGATKDIEDATFTRMQELTALNRVSDSDEIADLVLFIASDKAQAITGSSFTIDIMSFQDKVVIVTGASSGIGAAIAIKFAAEGAKVALVGRNQEKLNNVAKKCGNPVIIVADVSKDDDARRVIEETMSNLGKIDILINNAGIGGTTDIQKQDAVEIFDRVMATNLRAVVFLTHLAVPHLVNTKGNIVNISSIAALKVLPGSFAYCASKAGLDHFTRAVALELAPHGVRVNAINPGPVKTDIIENMGAPKELQEVIFRKMQDMTALNRVSDPEEVADLVLFVASEKSKGITGSTIVTDNGTILKA</sequence>
<keyword evidence="1" id="KW-0560">Oxidoreductase</keyword>
<dbReference type="GO" id="GO:0016491">
    <property type="term" value="F:oxidoreductase activity"/>
    <property type="evidence" value="ECO:0007669"/>
    <property type="project" value="UniProtKB-KW"/>
</dbReference>
<dbReference type="PRINTS" id="PR00080">
    <property type="entry name" value="SDRFAMILY"/>
</dbReference>
<dbReference type="Pfam" id="PF13561">
    <property type="entry name" value="adh_short_C2"/>
    <property type="match status" value="2"/>
</dbReference>
<dbReference type="PROSITE" id="PS00061">
    <property type="entry name" value="ADH_SHORT"/>
    <property type="match status" value="2"/>
</dbReference>
<dbReference type="SUPFAM" id="SSF51735">
    <property type="entry name" value="NAD(P)-binding Rossmann-fold domains"/>
    <property type="match status" value="2"/>
</dbReference>
<dbReference type="EMBL" id="ODYU01009744">
    <property type="protein sequence ID" value="SOQ54378.1"/>
    <property type="molecule type" value="Genomic_DNA"/>
</dbReference>
<dbReference type="SMART" id="SM00822">
    <property type="entry name" value="PKS_KR"/>
    <property type="match status" value="1"/>
</dbReference>
<accession>A0A2H1WMX1</accession>
<dbReference type="FunFam" id="3.40.50.720:FF:000084">
    <property type="entry name" value="Short-chain dehydrogenase reductase"/>
    <property type="match status" value="2"/>
</dbReference>
<protein>
    <submittedName>
        <fullName evidence="3">SFRICE_020354</fullName>
    </submittedName>
</protein>
<dbReference type="NCBIfam" id="NF005559">
    <property type="entry name" value="PRK07231.1"/>
    <property type="match status" value="1"/>
</dbReference>
<dbReference type="PANTHER" id="PTHR43975:SF2">
    <property type="entry name" value="EG:BACR7A4.14 PROTEIN-RELATED"/>
    <property type="match status" value="1"/>
</dbReference>
<dbReference type="GO" id="GO:0006629">
    <property type="term" value="P:lipid metabolic process"/>
    <property type="evidence" value="ECO:0007669"/>
    <property type="project" value="UniProtKB-ARBA"/>
</dbReference>
<dbReference type="AlphaFoldDB" id="A0A2H1WMX1"/>
<dbReference type="InterPro" id="IPR002347">
    <property type="entry name" value="SDR_fam"/>
</dbReference>
<evidence type="ECO:0000256" key="1">
    <source>
        <dbReference type="ARBA" id="ARBA00023002"/>
    </source>
</evidence>
<dbReference type="Gene3D" id="3.40.50.720">
    <property type="entry name" value="NAD(P)-binding Rossmann-like Domain"/>
    <property type="match status" value="2"/>
</dbReference>
<organism evidence="3">
    <name type="scientific">Spodoptera frugiperda</name>
    <name type="common">Fall armyworm</name>
    <dbReference type="NCBI Taxonomy" id="7108"/>
    <lineage>
        <taxon>Eukaryota</taxon>
        <taxon>Metazoa</taxon>
        <taxon>Ecdysozoa</taxon>
        <taxon>Arthropoda</taxon>
        <taxon>Hexapoda</taxon>
        <taxon>Insecta</taxon>
        <taxon>Pterygota</taxon>
        <taxon>Neoptera</taxon>
        <taxon>Endopterygota</taxon>
        <taxon>Lepidoptera</taxon>
        <taxon>Glossata</taxon>
        <taxon>Ditrysia</taxon>
        <taxon>Noctuoidea</taxon>
        <taxon>Noctuidae</taxon>
        <taxon>Amphipyrinae</taxon>
        <taxon>Spodoptera</taxon>
    </lineage>
</organism>
<dbReference type="PANTHER" id="PTHR43975">
    <property type="entry name" value="ZGC:101858"/>
    <property type="match status" value="1"/>
</dbReference>
<dbReference type="InterPro" id="IPR020904">
    <property type="entry name" value="Sc_DH/Rdtase_CS"/>
</dbReference>
<feature type="domain" description="Ketoreductase" evidence="2">
    <location>
        <begin position="250"/>
        <end position="425"/>
    </location>
</feature>
<evidence type="ECO:0000259" key="2">
    <source>
        <dbReference type="SMART" id="SM00822"/>
    </source>
</evidence>
<dbReference type="InterPro" id="IPR036291">
    <property type="entry name" value="NAD(P)-bd_dom_sf"/>
</dbReference>
<reference evidence="3" key="1">
    <citation type="submission" date="2016-07" db="EMBL/GenBank/DDBJ databases">
        <authorList>
            <person name="Bretaudeau A."/>
        </authorList>
    </citation>
    <scope>NUCLEOTIDE SEQUENCE</scope>
    <source>
        <strain evidence="3">Rice</strain>
        <tissue evidence="3">Whole body</tissue>
    </source>
</reference>
<evidence type="ECO:0000313" key="3">
    <source>
        <dbReference type="EMBL" id="SOQ54378.1"/>
    </source>
</evidence>
<gene>
    <name evidence="3" type="ORF">SFRICE_020354</name>
</gene>
<name>A0A2H1WMX1_SPOFR</name>
<dbReference type="PRINTS" id="PR00081">
    <property type="entry name" value="GDHRDH"/>
</dbReference>
<proteinExistence type="predicted"/>
<dbReference type="InterPro" id="IPR057326">
    <property type="entry name" value="KR_dom"/>
</dbReference>